<feature type="region of interest" description="Disordered" evidence="6">
    <location>
        <begin position="1"/>
        <end position="26"/>
    </location>
</feature>
<dbReference type="InterPro" id="IPR006089">
    <property type="entry name" value="Acyl-CoA_DH_CS"/>
</dbReference>
<dbReference type="InterPro" id="IPR006091">
    <property type="entry name" value="Acyl-CoA_Oxase/DH_mid-dom"/>
</dbReference>
<comment type="similarity">
    <text evidence="2 5">Belongs to the acyl-CoA dehydrogenase family.</text>
</comment>
<keyword evidence="3 5" id="KW-0285">Flavoprotein</keyword>
<dbReference type="Gene3D" id="1.20.140.10">
    <property type="entry name" value="Butyryl-CoA Dehydrogenase, subunit A, domain 3"/>
    <property type="match status" value="1"/>
</dbReference>
<proteinExistence type="inferred from homology"/>
<evidence type="ECO:0000259" key="8">
    <source>
        <dbReference type="Pfam" id="PF02770"/>
    </source>
</evidence>
<dbReference type="Pfam" id="PF18158">
    <property type="entry name" value="AidB_N"/>
    <property type="match status" value="1"/>
</dbReference>
<dbReference type="EMBL" id="CP018145">
    <property type="protein sequence ID" value="ASJ52640.1"/>
    <property type="molecule type" value="Genomic_DNA"/>
</dbReference>
<dbReference type="PANTHER" id="PTHR42707:SF2">
    <property type="entry name" value="ACD11 DEHYDROGENASE"/>
    <property type="match status" value="1"/>
</dbReference>
<evidence type="ECO:0000256" key="1">
    <source>
        <dbReference type="ARBA" id="ARBA00001974"/>
    </source>
</evidence>
<dbReference type="Gene3D" id="2.40.110.20">
    <property type="match status" value="1"/>
</dbReference>
<dbReference type="InterPro" id="IPR009075">
    <property type="entry name" value="AcylCo_DH/oxidase_C"/>
</dbReference>
<evidence type="ECO:0000313" key="10">
    <source>
        <dbReference type="EMBL" id="ASJ52640.1"/>
    </source>
</evidence>
<dbReference type="InterPro" id="IPR052904">
    <property type="entry name" value="Acyl-CoA_dehydrogenase-like"/>
</dbReference>
<accession>A0A220MDG0</accession>
<feature type="domain" description="Adaptive response protein AidB N-terminal" evidence="9">
    <location>
        <begin position="24"/>
        <end position="179"/>
    </location>
</feature>
<evidence type="ECO:0000313" key="11">
    <source>
        <dbReference type="Proteomes" id="UP000197781"/>
    </source>
</evidence>
<evidence type="ECO:0000259" key="9">
    <source>
        <dbReference type="Pfam" id="PF18158"/>
    </source>
</evidence>
<gene>
    <name evidence="10" type="ORF">BP422_03190</name>
</gene>
<comment type="cofactor">
    <cofactor evidence="1 5">
        <name>FAD</name>
        <dbReference type="ChEBI" id="CHEBI:57692"/>
    </cofactor>
</comment>
<feature type="compositionally biased region" description="Polar residues" evidence="6">
    <location>
        <begin position="1"/>
        <end position="15"/>
    </location>
</feature>
<feature type="domain" description="Acyl-CoA oxidase/dehydrogenase middle" evidence="8">
    <location>
        <begin position="188"/>
        <end position="289"/>
    </location>
</feature>
<dbReference type="PANTHER" id="PTHR42707">
    <property type="entry name" value="ACYL-COA DEHYDROGENASE"/>
    <property type="match status" value="1"/>
</dbReference>
<organism evidence="10 11">
    <name type="scientific">Brevibacillus formosus</name>
    <dbReference type="NCBI Taxonomy" id="54913"/>
    <lineage>
        <taxon>Bacteria</taxon>
        <taxon>Bacillati</taxon>
        <taxon>Bacillota</taxon>
        <taxon>Bacilli</taxon>
        <taxon>Bacillales</taxon>
        <taxon>Paenibacillaceae</taxon>
        <taxon>Brevibacillus</taxon>
    </lineage>
</organism>
<dbReference type="Pfam" id="PF00441">
    <property type="entry name" value="Acyl-CoA_dh_1"/>
    <property type="match status" value="1"/>
</dbReference>
<protein>
    <submittedName>
        <fullName evidence="10">Isovaleryl-CoA dehydrogenase</fullName>
    </submittedName>
</protein>
<dbReference type="PROSITE" id="PS00073">
    <property type="entry name" value="ACYL_COA_DH_2"/>
    <property type="match status" value="1"/>
</dbReference>
<dbReference type="KEGG" id="bfm:BP422_03190"/>
<name>A0A220MDG0_9BACL</name>
<dbReference type="InterPro" id="IPR009100">
    <property type="entry name" value="AcylCoA_DH/oxidase_NM_dom_sf"/>
</dbReference>
<keyword evidence="5" id="KW-0560">Oxidoreductase</keyword>
<reference evidence="10 11" key="1">
    <citation type="submission" date="2016-11" db="EMBL/GenBank/DDBJ databases">
        <authorList>
            <person name="Jaros S."/>
            <person name="Januszkiewicz K."/>
            <person name="Wedrychowicz H."/>
        </authorList>
    </citation>
    <scope>NUCLEOTIDE SEQUENCE [LARGE SCALE GENOMIC DNA]</scope>
    <source>
        <strain evidence="10 11">NF2</strain>
    </source>
</reference>
<dbReference type="AlphaFoldDB" id="A0A220MDG0"/>
<evidence type="ECO:0000256" key="6">
    <source>
        <dbReference type="SAM" id="MobiDB-lite"/>
    </source>
</evidence>
<dbReference type="InterPro" id="IPR041504">
    <property type="entry name" value="AidB_N"/>
</dbReference>
<dbReference type="SUPFAM" id="SSF47203">
    <property type="entry name" value="Acyl-CoA dehydrogenase C-terminal domain-like"/>
    <property type="match status" value="1"/>
</dbReference>
<dbReference type="SUPFAM" id="SSF56645">
    <property type="entry name" value="Acyl-CoA dehydrogenase NM domain-like"/>
    <property type="match status" value="1"/>
</dbReference>
<feature type="domain" description="Acyl-CoA dehydrogenase/oxidase C-terminal" evidence="7">
    <location>
        <begin position="301"/>
        <end position="458"/>
    </location>
</feature>
<dbReference type="RefSeq" id="WP_088906532.1">
    <property type="nucleotide sequence ID" value="NZ_CP018145.1"/>
</dbReference>
<evidence type="ECO:0000256" key="2">
    <source>
        <dbReference type="ARBA" id="ARBA00009347"/>
    </source>
</evidence>
<dbReference type="InterPro" id="IPR036250">
    <property type="entry name" value="AcylCo_DH-like_C"/>
</dbReference>
<evidence type="ECO:0000256" key="5">
    <source>
        <dbReference type="RuleBase" id="RU362125"/>
    </source>
</evidence>
<dbReference type="Proteomes" id="UP000197781">
    <property type="component" value="Chromosome"/>
</dbReference>
<sequence length="603" mass="68387">MSDLQTSIDQRTCSDNIPHPRTPQEQNFFKADPNLDYLLERYLPASMQEWARQQLSWLGAQVAGPIDERAAYTDREGKPRLRKYNRLGEDISEIITNEGYKETVAEVYGAGIVNYLYQDIPELGRKAPYSYSFFMGYLVSQSEPGFYCPVTLSMSAAYLIDRYGSEEQKEQYLSGLTSRDRTRLYEGATWLTERQGGSDVGANLTVAEPVAGRPGVYRLSGEKFFASNAGAFVATVLARIDEEKPGTKGLGLFLVPWIKPDNERNHIQVRRLKEKLGVNAVPSAEILLNGAEGYLIGEPQNGFKYMAEALNLSRICNAIASIGIMRRAFYEARYYAEQRRAFGKPIDQYPMVKEMLVSLLLDTELSTGAVFDMIAVYDRLQSHSASKEDNALARLLIPLLKYRTGEEAVESTHTAIEIHGGNGYIEEYVTPRLLRDAQVLTVWEGTSNILALDILRVMQKENSHEVFSRLLRERIAGWKHAFSQPYAELIQTELVILEENIGYLMQQTHDYVTYKLKTLADHMVDLYTLSCIVSEAEDQVTRKGNARKYILAKLYAEKHFHSKEKRGIQADSLLDVQFFTQLVEYQSVSVEEWAQQSGIVPTR</sequence>
<dbReference type="GO" id="GO:0003995">
    <property type="term" value="F:acyl-CoA dehydrogenase activity"/>
    <property type="evidence" value="ECO:0007669"/>
    <property type="project" value="InterPro"/>
</dbReference>
<dbReference type="Pfam" id="PF02770">
    <property type="entry name" value="Acyl-CoA_dh_M"/>
    <property type="match status" value="1"/>
</dbReference>
<evidence type="ECO:0000259" key="7">
    <source>
        <dbReference type="Pfam" id="PF00441"/>
    </source>
</evidence>
<keyword evidence="4 5" id="KW-0274">FAD</keyword>
<evidence type="ECO:0000256" key="4">
    <source>
        <dbReference type="ARBA" id="ARBA00022827"/>
    </source>
</evidence>
<evidence type="ECO:0000256" key="3">
    <source>
        <dbReference type="ARBA" id="ARBA00022630"/>
    </source>
</evidence>